<keyword evidence="3" id="KW-1185">Reference proteome</keyword>
<feature type="region of interest" description="Disordered" evidence="1">
    <location>
        <begin position="211"/>
        <end position="253"/>
    </location>
</feature>
<evidence type="ECO:0000313" key="2">
    <source>
        <dbReference type="EMBL" id="KZP26991.1"/>
    </source>
</evidence>
<dbReference type="Proteomes" id="UP000076532">
    <property type="component" value="Unassembled WGS sequence"/>
</dbReference>
<name>A0A166QCC3_9AGAM</name>
<reference evidence="2 3" key="1">
    <citation type="journal article" date="2016" name="Mol. Biol. Evol.">
        <title>Comparative Genomics of Early-Diverging Mushroom-Forming Fungi Provides Insights into the Origins of Lignocellulose Decay Capabilities.</title>
        <authorList>
            <person name="Nagy L.G."/>
            <person name="Riley R."/>
            <person name="Tritt A."/>
            <person name="Adam C."/>
            <person name="Daum C."/>
            <person name="Floudas D."/>
            <person name="Sun H."/>
            <person name="Yadav J.S."/>
            <person name="Pangilinan J."/>
            <person name="Larsson K.H."/>
            <person name="Matsuura K."/>
            <person name="Barry K."/>
            <person name="Labutti K."/>
            <person name="Kuo R."/>
            <person name="Ohm R.A."/>
            <person name="Bhattacharya S.S."/>
            <person name="Shirouzu T."/>
            <person name="Yoshinaga Y."/>
            <person name="Martin F.M."/>
            <person name="Grigoriev I.V."/>
            <person name="Hibbett D.S."/>
        </authorList>
    </citation>
    <scope>NUCLEOTIDE SEQUENCE [LARGE SCALE GENOMIC DNA]</scope>
    <source>
        <strain evidence="2 3">CBS 109695</strain>
    </source>
</reference>
<evidence type="ECO:0000256" key="1">
    <source>
        <dbReference type="SAM" id="MobiDB-lite"/>
    </source>
</evidence>
<accession>A0A166QCC3</accession>
<organism evidence="2 3">
    <name type="scientific">Athelia psychrophila</name>
    <dbReference type="NCBI Taxonomy" id="1759441"/>
    <lineage>
        <taxon>Eukaryota</taxon>
        <taxon>Fungi</taxon>
        <taxon>Dikarya</taxon>
        <taxon>Basidiomycota</taxon>
        <taxon>Agaricomycotina</taxon>
        <taxon>Agaricomycetes</taxon>
        <taxon>Agaricomycetidae</taxon>
        <taxon>Atheliales</taxon>
        <taxon>Atheliaceae</taxon>
        <taxon>Athelia</taxon>
    </lineage>
</organism>
<sequence length="253" mass="27608">MSLSSRLSYYYTSSVGGRPPYTPFVRRLENGPKEDGLKGRVCEKERVCVTLVYLNSSRSRYSGPLTGLRIIRVVGERWGNGRVTSSRSSAPIVCTLSEPERGRPRMFQVMIGAPSPSPTLRGRTWGLHGGGSADVDWARAMRWAMAWPFAGRGASSNMSGAGKIPSQLHAVHALVDRNRLGRGWLHNAVQIWLKSREPAELSKAVAALHGPFKQPGSRLESCPSTSKRTSSAAHGAQWASQGPMSSQLRPERA</sequence>
<gene>
    <name evidence="2" type="ORF">FIBSPDRAFT_886888</name>
</gene>
<proteinExistence type="predicted"/>
<feature type="compositionally biased region" description="Polar residues" evidence="1">
    <location>
        <begin position="222"/>
        <end position="253"/>
    </location>
</feature>
<dbReference type="EMBL" id="KV417511">
    <property type="protein sequence ID" value="KZP26991.1"/>
    <property type="molecule type" value="Genomic_DNA"/>
</dbReference>
<protein>
    <submittedName>
        <fullName evidence="2">Uncharacterized protein</fullName>
    </submittedName>
</protein>
<evidence type="ECO:0000313" key="3">
    <source>
        <dbReference type="Proteomes" id="UP000076532"/>
    </source>
</evidence>
<dbReference type="AlphaFoldDB" id="A0A166QCC3"/>